<evidence type="ECO:0000256" key="1">
    <source>
        <dbReference type="SAM" id="MobiDB-lite"/>
    </source>
</evidence>
<accession>A0ABQ2EB06</accession>
<proteinExistence type="predicted"/>
<dbReference type="InterPro" id="IPR029479">
    <property type="entry name" value="Nitroreductase"/>
</dbReference>
<sequence length="198" mass="21050">MRAESAPTSPKPAPDQRHAGLSPLDEMLRGRRPVRGFTTEPVEARTLSDVLTRARLAQDSQWPQPRHGAATRLRTVVAADHVRALERGLHLWDADTGFSPLRSPGPTSPDLVARLADAYTPAPVHVLICGSPRNADPAAYSGLLVRAGTLGQAVCLAARAHGLDCSPWGGASHEVTRALQGAAPGDRHLFTLALGITY</sequence>
<dbReference type="Proteomes" id="UP000660265">
    <property type="component" value="Unassembled WGS sequence"/>
</dbReference>
<dbReference type="EMBL" id="BMMV01000012">
    <property type="protein sequence ID" value="GGK04079.1"/>
    <property type="molecule type" value="Genomic_DNA"/>
</dbReference>
<comment type="caution">
    <text evidence="3">The sequence shown here is derived from an EMBL/GenBank/DDBJ whole genome shotgun (WGS) entry which is preliminary data.</text>
</comment>
<evidence type="ECO:0000259" key="2">
    <source>
        <dbReference type="Pfam" id="PF00881"/>
    </source>
</evidence>
<reference evidence="4" key="1">
    <citation type="journal article" date="2019" name="Int. J. Syst. Evol. Microbiol.">
        <title>The Global Catalogue of Microorganisms (GCM) 10K type strain sequencing project: providing services to taxonomists for standard genome sequencing and annotation.</title>
        <authorList>
            <consortium name="The Broad Institute Genomics Platform"/>
            <consortium name="The Broad Institute Genome Sequencing Center for Infectious Disease"/>
            <person name="Wu L."/>
            <person name="Ma J."/>
        </authorList>
    </citation>
    <scope>NUCLEOTIDE SEQUENCE [LARGE SCALE GENOMIC DNA]</scope>
    <source>
        <strain evidence="4">CGMCC 4.7275</strain>
    </source>
</reference>
<keyword evidence="4" id="KW-1185">Reference proteome</keyword>
<gene>
    <name evidence="3" type="ORF">GCM10011583_39780</name>
</gene>
<dbReference type="Pfam" id="PF00881">
    <property type="entry name" value="Nitroreductase"/>
    <property type="match status" value="1"/>
</dbReference>
<dbReference type="Gene3D" id="3.40.109.10">
    <property type="entry name" value="NADH Oxidase"/>
    <property type="match status" value="1"/>
</dbReference>
<dbReference type="SUPFAM" id="SSF55469">
    <property type="entry name" value="FMN-dependent nitroreductase-like"/>
    <property type="match status" value="1"/>
</dbReference>
<feature type="region of interest" description="Disordered" evidence="1">
    <location>
        <begin position="1"/>
        <end position="33"/>
    </location>
</feature>
<evidence type="ECO:0000313" key="4">
    <source>
        <dbReference type="Proteomes" id="UP000660265"/>
    </source>
</evidence>
<feature type="domain" description="Nitroreductase" evidence="2">
    <location>
        <begin position="28"/>
        <end position="195"/>
    </location>
</feature>
<dbReference type="InterPro" id="IPR000415">
    <property type="entry name" value="Nitroreductase-like"/>
</dbReference>
<name>A0ABQ2EB06_9ACTN</name>
<dbReference type="RefSeq" id="WP_189108842.1">
    <property type="nucleotide sequence ID" value="NZ_BMMV01000012.1"/>
</dbReference>
<protein>
    <recommendedName>
        <fullName evidence="2">Nitroreductase domain-containing protein</fullName>
    </recommendedName>
</protein>
<organism evidence="3 4">
    <name type="scientific">Streptomyces camponoticapitis</name>
    <dbReference type="NCBI Taxonomy" id="1616125"/>
    <lineage>
        <taxon>Bacteria</taxon>
        <taxon>Bacillati</taxon>
        <taxon>Actinomycetota</taxon>
        <taxon>Actinomycetes</taxon>
        <taxon>Kitasatosporales</taxon>
        <taxon>Streptomycetaceae</taxon>
        <taxon>Streptomyces</taxon>
    </lineage>
</organism>
<evidence type="ECO:0000313" key="3">
    <source>
        <dbReference type="EMBL" id="GGK04079.1"/>
    </source>
</evidence>